<protein>
    <submittedName>
        <fullName evidence="3">Uncharacterized protein</fullName>
    </submittedName>
</protein>
<feature type="compositionally biased region" description="Basic and acidic residues" evidence="2">
    <location>
        <begin position="243"/>
        <end position="258"/>
    </location>
</feature>
<feature type="compositionally biased region" description="Basic and acidic residues" evidence="2">
    <location>
        <begin position="205"/>
        <end position="226"/>
    </location>
</feature>
<keyword evidence="4" id="KW-1185">Reference proteome</keyword>
<name>A0ABU9XKQ6_9BACI</name>
<feature type="region of interest" description="Disordered" evidence="2">
    <location>
        <begin position="192"/>
        <end position="260"/>
    </location>
</feature>
<organism evidence="3 4">
    <name type="scientific">Ornithinibacillus xuwenensis</name>
    <dbReference type="NCBI Taxonomy" id="3144668"/>
    <lineage>
        <taxon>Bacteria</taxon>
        <taxon>Bacillati</taxon>
        <taxon>Bacillota</taxon>
        <taxon>Bacilli</taxon>
        <taxon>Bacillales</taxon>
        <taxon>Bacillaceae</taxon>
        <taxon>Ornithinibacillus</taxon>
    </lineage>
</organism>
<evidence type="ECO:0000313" key="4">
    <source>
        <dbReference type="Proteomes" id="UP001444625"/>
    </source>
</evidence>
<evidence type="ECO:0000313" key="3">
    <source>
        <dbReference type="EMBL" id="MEN2768093.1"/>
    </source>
</evidence>
<feature type="compositionally biased region" description="Acidic residues" evidence="2">
    <location>
        <begin position="194"/>
        <end position="204"/>
    </location>
</feature>
<dbReference type="RefSeq" id="WP_345825576.1">
    <property type="nucleotide sequence ID" value="NZ_JBDIML010000004.1"/>
</dbReference>
<dbReference type="Proteomes" id="UP001444625">
    <property type="component" value="Unassembled WGS sequence"/>
</dbReference>
<comment type="caution">
    <text evidence="3">The sequence shown here is derived from an EMBL/GenBank/DDBJ whole genome shotgun (WGS) entry which is preliminary data.</text>
</comment>
<feature type="compositionally biased region" description="Basic and acidic residues" evidence="2">
    <location>
        <begin position="465"/>
        <end position="485"/>
    </location>
</feature>
<proteinExistence type="predicted"/>
<evidence type="ECO:0000256" key="1">
    <source>
        <dbReference type="SAM" id="Coils"/>
    </source>
</evidence>
<sequence length="485" mass="56509">MPKNYGREDVETLLVQLKKYRRIIRSYQENDISLDYYRLKSEFKEIKTNLAETKKELMEAEEKQKDCLFDNQKLIEERNLLKEEISKLEKKIHLNEQEKLEHQEEQKEASFSDDEQFNELVELVRQIHTNQQISGELGVESTPLDRIGEEQYKYLQKCKEIARELVQSLHVIENKLLSNPNREEIMENMVSDKENDENQIESDSAEQKEDSSVKQKETKHKEEYVKGAEPSHNVEQESLTYNNKDKEIHSKDRVEDHQVNSTLTNLQSQITEIKNMLQEKNQKDSSPPKKRDPYNFLQQAATQVPQKSPEKITGKGFTFRDLQDAKNVSQVIGNKPKNSLNHINPMAFSKQGKKPVYVRSKGESNIVKGHISENKTNKITVKEEEPHSAKQILSENTSMEPVTKENNVVQQDISDKVQQNEEPKIPQQNTSEKEISETVIALQQKSSENEVQSTEEPVTNENLAEDEKMEKKSKLKKFWEKLTKL</sequence>
<feature type="compositionally biased region" description="Polar residues" evidence="2">
    <location>
        <begin position="441"/>
        <end position="462"/>
    </location>
</feature>
<accession>A0ABU9XKQ6</accession>
<feature type="region of interest" description="Disordered" evidence="2">
    <location>
        <begin position="408"/>
        <end position="485"/>
    </location>
</feature>
<keyword evidence="1" id="KW-0175">Coiled coil</keyword>
<feature type="coiled-coil region" evidence="1">
    <location>
        <begin position="10"/>
        <end position="105"/>
    </location>
</feature>
<feature type="compositionally biased region" description="Basic and acidic residues" evidence="2">
    <location>
        <begin position="413"/>
        <end position="424"/>
    </location>
</feature>
<gene>
    <name evidence="3" type="ORF">ABC228_13000</name>
</gene>
<reference evidence="3 4" key="1">
    <citation type="submission" date="2024-05" db="EMBL/GenBank/DDBJ databases">
        <authorList>
            <person name="Haq I."/>
            <person name="Ullah Z."/>
            <person name="Ahmad R."/>
            <person name="Li M."/>
            <person name="Tong Y."/>
        </authorList>
    </citation>
    <scope>NUCLEOTIDE SEQUENCE [LARGE SCALE GENOMIC DNA]</scope>
    <source>
        <strain evidence="3 4">16A2E</strain>
    </source>
</reference>
<dbReference type="EMBL" id="JBDIML010000004">
    <property type="protein sequence ID" value="MEN2768093.1"/>
    <property type="molecule type" value="Genomic_DNA"/>
</dbReference>
<evidence type="ECO:0000256" key="2">
    <source>
        <dbReference type="SAM" id="MobiDB-lite"/>
    </source>
</evidence>